<sequence>MLTQVYCAQKTIDERGTRGAVVGYYRSEIAAKVAAEKQGWYGGDGQVSRCWVITVAGRFYPIEQYQEKGVPVDLLDKNIPLELKRRREVAWVKVTEALSPDERDLLGITEPQA</sequence>
<dbReference type="Proteomes" id="UP001056685">
    <property type="component" value="Segment"/>
</dbReference>
<proteinExistence type="predicted"/>
<evidence type="ECO:0000313" key="2">
    <source>
        <dbReference type="Proteomes" id="UP001056685"/>
    </source>
</evidence>
<gene>
    <name evidence="1" type="ORF">KABACHOK_03400</name>
</gene>
<evidence type="ECO:0000313" key="1">
    <source>
        <dbReference type="EMBL" id="USN14176.1"/>
    </source>
</evidence>
<accession>A0A9E7MNY5</accession>
<keyword evidence="2" id="KW-1185">Reference proteome</keyword>
<dbReference type="EMBL" id="ON529852">
    <property type="protein sequence ID" value="USN14176.1"/>
    <property type="molecule type" value="Genomic_DNA"/>
</dbReference>
<reference evidence="1" key="1">
    <citation type="submission" date="2022-05" db="EMBL/GenBank/DDBJ databases">
        <authorList>
            <person name="Friedrich I."/>
            <person name="Poehlein A."/>
            <person name="Schneider D."/>
            <person name="Hertel R."/>
            <person name="Daniel R."/>
        </authorList>
    </citation>
    <scope>NUCLEOTIDE SEQUENCE</scope>
</reference>
<name>A0A9E7MNY5_9CAUD</name>
<organism evidence="1 2">
    <name type="scientific">Brevundimonas phage vB_BpoS-Kabachok</name>
    <dbReference type="NCBI Taxonomy" id="2948600"/>
    <lineage>
        <taxon>Viruses</taxon>
        <taxon>Duplodnaviria</taxon>
        <taxon>Heunggongvirae</taxon>
        <taxon>Uroviricota</taxon>
        <taxon>Caudoviricetes</taxon>
        <taxon>Jeanschmidtviridae</taxon>
        <taxon>Marchewkavirus</taxon>
        <taxon>Marchewkavirus kabachok</taxon>
    </lineage>
</organism>
<protein>
    <submittedName>
        <fullName evidence="1">Uncharacterized protein</fullName>
    </submittedName>
</protein>